<evidence type="ECO:0000259" key="9">
    <source>
        <dbReference type="PROSITE" id="PS52035"/>
    </source>
</evidence>
<dbReference type="InterPro" id="IPR000834">
    <property type="entry name" value="Peptidase_M14"/>
</dbReference>
<evidence type="ECO:0000256" key="1">
    <source>
        <dbReference type="ARBA" id="ARBA00001947"/>
    </source>
</evidence>
<dbReference type="InterPro" id="IPR057247">
    <property type="entry name" value="CARBOXYPEPT_ZN_2"/>
</dbReference>
<dbReference type="Gene3D" id="3.40.630.10">
    <property type="entry name" value="Zn peptidases"/>
    <property type="match status" value="1"/>
</dbReference>
<keyword evidence="7" id="KW-0482">Metalloprotease</keyword>
<gene>
    <name evidence="10" type="primary">cpz</name>
</gene>
<dbReference type="SUPFAM" id="SSF53187">
    <property type="entry name" value="Zn-dependent exopeptidases"/>
    <property type="match status" value="1"/>
</dbReference>
<dbReference type="PANTHER" id="PTHR11532">
    <property type="entry name" value="PROTEASE M14 CARBOXYPEPTIDASE"/>
    <property type="match status" value="1"/>
</dbReference>
<dbReference type="FunFam" id="3.40.630.10:FF:000022">
    <property type="entry name" value="Carboxypeptidase Z"/>
    <property type="match status" value="1"/>
</dbReference>
<feature type="active site" description="Proton donor/acceptor" evidence="8">
    <location>
        <position position="318"/>
    </location>
</feature>
<accession>A0A672Q9S6</accession>
<dbReference type="PROSITE" id="PS00132">
    <property type="entry name" value="CARBOXYPEPT_ZN_1"/>
    <property type="match status" value="1"/>
</dbReference>
<dbReference type="GO" id="GO:0008270">
    <property type="term" value="F:zinc ion binding"/>
    <property type="evidence" value="ECO:0007669"/>
    <property type="project" value="InterPro"/>
</dbReference>
<evidence type="ECO:0000313" key="10">
    <source>
        <dbReference type="Ensembl" id="ENSSGRP00000071928.1"/>
    </source>
</evidence>
<evidence type="ECO:0000256" key="7">
    <source>
        <dbReference type="ARBA" id="ARBA00023049"/>
    </source>
</evidence>
<name>A0A672Q9S6_SINGR</name>
<dbReference type="SMART" id="SM00631">
    <property type="entry name" value="Zn_pept"/>
    <property type="match status" value="1"/>
</dbReference>
<dbReference type="InterPro" id="IPR050753">
    <property type="entry name" value="Peptidase_M14_domain"/>
</dbReference>
<dbReference type="AlphaFoldDB" id="A0A672Q9S6"/>
<proteinExistence type="inferred from homology"/>
<dbReference type="PROSITE" id="PS52035">
    <property type="entry name" value="PEPTIDASE_M14"/>
    <property type="match status" value="1"/>
</dbReference>
<keyword evidence="11" id="KW-1185">Reference proteome</keyword>
<sequence>MFSRTFLPSEKQEVAFANISDGGIFTIIQFTYHTNSQMYGILKKTASKCSHISQTYSIGRSVEGKDLLAIEFSDNPGQHDLLEPEIKLIGNMHGNEVLGRQLLIYLAQYLCSEYLLGNERIQTVINTTRIHILPSMNPDGYEIAASEGHEYNGWTSGRANAQNLDLNRNFPDLTSIFYNRRRFRHFRSDHIPIPESYWLNKVVAPETYAVMKWIRSFPFVISASLHGGELVISYPFDLSRHPQEDRMYSPTPDEQIFRQLARTYADAHATMSNNDTERCGASFANKGGITNGAQWYSFAGGMSDFNYLHSNCYEITVELGCDKFPSEMELYPEWLRNKEALLSLMEFVSSCFYWVLLGANHKLQQAGLLFLLFISSNFFKLIFTELHRTLASIIEAQMKSRKISKILKTLTLISLIQYLYFCRVSAN</sequence>
<organism evidence="10 11">
    <name type="scientific">Sinocyclocheilus grahami</name>
    <name type="common">Dianchi golden-line fish</name>
    <name type="synonym">Barbus grahami</name>
    <dbReference type="NCBI Taxonomy" id="75366"/>
    <lineage>
        <taxon>Eukaryota</taxon>
        <taxon>Metazoa</taxon>
        <taxon>Chordata</taxon>
        <taxon>Craniata</taxon>
        <taxon>Vertebrata</taxon>
        <taxon>Euteleostomi</taxon>
        <taxon>Actinopterygii</taxon>
        <taxon>Neopterygii</taxon>
        <taxon>Teleostei</taxon>
        <taxon>Ostariophysi</taxon>
        <taxon>Cypriniformes</taxon>
        <taxon>Cyprinidae</taxon>
        <taxon>Cyprininae</taxon>
        <taxon>Sinocyclocheilus</taxon>
    </lineage>
</organism>
<dbReference type="InterPro" id="IPR057246">
    <property type="entry name" value="CARBOXYPEPT_ZN_1"/>
</dbReference>
<dbReference type="GO" id="GO:0004181">
    <property type="term" value="F:metallocarboxypeptidase activity"/>
    <property type="evidence" value="ECO:0007669"/>
    <property type="project" value="InterPro"/>
</dbReference>
<dbReference type="PROSITE" id="PS00133">
    <property type="entry name" value="CARBOXYPEPT_ZN_2"/>
    <property type="match status" value="1"/>
</dbReference>
<protein>
    <submittedName>
        <fullName evidence="10">Carboxypeptidase Z</fullName>
    </submittedName>
</protein>
<dbReference type="GO" id="GO:0016485">
    <property type="term" value="P:protein processing"/>
    <property type="evidence" value="ECO:0007669"/>
    <property type="project" value="TreeGrafter"/>
</dbReference>
<keyword evidence="7" id="KW-0378">Hydrolase</keyword>
<evidence type="ECO:0000256" key="8">
    <source>
        <dbReference type="PROSITE-ProRule" id="PRU01379"/>
    </source>
</evidence>
<evidence type="ECO:0000256" key="4">
    <source>
        <dbReference type="ARBA" id="ARBA00022670"/>
    </source>
</evidence>
<dbReference type="GO" id="GO:0005615">
    <property type="term" value="C:extracellular space"/>
    <property type="evidence" value="ECO:0007669"/>
    <property type="project" value="TreeGrafter"/>
</dbReference>
<dbReference type="GO" id="GO:0006518">
    <property type="term" value="P:peptide metabolic process"/>
    <property type="evidence" value="ECO:0007669"/>
    <property type="project" value="TreeGrafter"/>
</dbReference>
<evidence type="ECO:0000256" key="3">
    <source>
        <dbReference type="ARBA" id="ARBA00022645"/>
    </source>
</evidence>
<dbReference type="PANTHER" id="PTHR11532:SF63">
    <property type="entry name" value="CARBOXYPEPTIDASE Z"/>
    <property type="match status" value="1"/>
</dbReference>
<keyword evidence="3" id="KW-0121">Carboxypeptidase</keyword>
<feature type="domain" description="Peptidase M14" evidence="9">
    <location>
        <begin position="31"/>
        <end position="348"/>
    </location>
</feature>
<evidence type="ECO:0000256" key="6">
    <source>
        <dbReference type="ARBA" id="ARBA00022833"/>
    </source>
</evidence>
<dbReference type="Proteomes" id="UP000472262">
    <property type="component" value="Unassembled WGS sequence"/>
</dbReference>
<evidence type="ECO:0000313" key="11">
    <source>
        <dbReference type="Proteomes" id="UP000472262"/>
    </source>
</evidence>
<dbReference type="Pfam" id="PF00246">
    <property type="entry name" value="Peptidase_M14"/>
    <property type="match status" value="1"/>
</dbReference>
<evidence type="ECO:0000256" key="2">
    <source>
        <dbReference type="ARBA" id="ARBA00005988"/>
    </source>
</evidence>
<reference evidence="10" key="2">
    <citation type="submission" date="2025-09" db="UniProtKB">
        <authorList>
            <consortium name="Ensembl"/>
        </authorList>
    </citation>
    <scope>IDENTIFICATION</scope>
</reference>
<comment type="similarity">
    <text evidence="2 8">Belongs to the peptidase M14 family.</text>
</comment>
<dbReference type="Ensembl" id="ENSSGRT00000076604.1">
    <property type="protein sequence ID" value="ENSSGRP00000071928.1"/>
    <property type="gene ID" value="ENSSGRG00000036683.1"/>
</dbReference>
<comment type="cofactor">
    <cofactor evidence="1">
        <name>Zn(2+)</name>
        <dbReference type="ChEBI" id="CHEBI:29105"/>
    </cofactor>
</comment>
<keyword evidence="4" id="KW-0645">Protease</keyword>
<keyword evidence="5" id="KW-0479">Metal-binding</keyword>
<evidence type="ECO:0000256" key="5">
    <source>
        <dbReference type="ARBA" id="ARBA00022723"/>
    </source>
</evidence>
<keyword evidence="6" id="KW-0862">Zinc</keyword>
<dbReference type="PRINTS" id="PR00765">
    <property type="entry name" value="CRBOXYPTASEA"/>
</dbReference>
<reference evidence="10" key="1">
    <citation type="submission" date="2025-08" db="UniProtKB">
        <authorList>
            <consortium name="Ensembl"/>
        </authorList>
    </citation>
    <scope>IDENTIFICATION</scope>
</reference>